<protein>
    <recommendedName>
        <fullName evidence="6">C3H1-type domain-containing protein</fullName>
    </recommendedName>
</protein>
<dbReference type="PROSITE" id="PS50103">
    <property type="entry name" value="ZF_C3H1"/>
    <property type="match status" value="1"/>
</dbReference>
<dbReference type="Gene3D" id="4.10.1000.10">
    <property type="entry name" value="Zinc finger, CCCH-type"/>
    <property type="match status" value="1"/>
</dbReference>
<sequence length="300" mass="32622">MALNLISSYDSDEESYDSGDAGICGSPSQSSICASHEDSSKPIKEVNLTLTLASTSSYLFGLDECSSSDDDHVNQPERSLSPESKPLSGKLYRPYTFTIHHSMSLNLISSYDSDEESYDSGDAGICGSPSESSICASHEDSSKPIKEVNLTLTLASTSSYLFGLDQCSSSDDDHVNQPERSLSPESKPLSGSLRRLPNAGMILKRAHVDSSVFSSEREREDHAQALTLSQHVPLTEKTEAKKRPICRAYTYGKCKRGDKCRFAHPVVSVASKDAATIAVAPRMYNADDISAKKSRNFIEI</sequence>
<dbReference type="InterPro" id="IPR041367">
    <property type="entry name" value="Znf-CCCH_4"/>
</dbReference>
<gene>
    <name evidence="7" type="ORF">DICVIV_12865</name>
</gene>
<name>A0A0D8XBX3_DICVI</name>
<feature type="domain" description="C3H1-type" evidence="6">
    <location>
        <begin position="240"/>
        <end position="267"/>
    </location>
</feature>
<dbReference type="EMBL" id="KN716888">
    <property type="protein sequence ID" value="KJH41164.1"/>
    <property type="molecule type" value="Genomic_DNA"/>
</dbReference>
<organism evidence="7 8">
    <name type="scientific">Dictyocaulus viviparus</name>
    <name type="common">Bovine lungworm</name>
    <dbReference type="NCBI Taxonomy" id="29172"/>
    <lineage>
        <taxon>Eukaryota</taxon>
        <taxon>Metazoa</taxon>
        <taxon>Ecdysozoa</taxon>
        <taxon>Nematoda</taxon>
        <taxon>Chromadorea</taxon>
        <taxon>Rhabditida</taxon>
        <taxon>Rhabditina</taxon>
        <taxon>Rhabditomorpha</taxon>
        <taxon>Strongyloidea</taxon>
        <taxon>Metastrongylidae</taxon>
        <taxon>Dictyocaulus</taxon>
    </lineage>
</organism>
<proteinExistence type="predicted"/>
<evidence type="ECO:0000256" key="3">
    <source>
        <dbReference type="ARBA" id="ARBA00022833"/>
    </source>
</evidence>
<evidence type="ECO:0000256" key="2">
    <source>
        <dbReference type="ARBA" id="ARBA00022771"/>
    </source>
</evidence>
<feature type="region of interest" description="Disordered" evidence="5">
    <location>
        <begin position="169"/>
        <end position="194"/>
    </location>
</feature>
<dbReference type="AlphaFoldDB" id="A0A0D8XBX3"/>
<evidence type="ECO:0000313" key="7">
    <source>
        <dbReference type="EMBL" id="KJH41164.1"/>
    </source>
</evidence>
<accession>A0A0D8XBX3</accession>
<evidence type="ECO:0000256" key="1">
    <source>
        <dbReference type="ARBA" id="ARBA00022723"/>
    </source>
</evidence>
<keyword evidence="3 4" id="KW-0862">Zinc</keyword>
<dbReference type="InterPro" id="IPR036855">
    <property type="entry name" value="Znf_CCCH_sf"/>
</dbReference>
<dbReference type="Pfam" id="PF18044">
    <property type="entry name" value="zf-CCCH_4"/>
    <property type="match status" value="1"/>
</dbReference>
<keyword evidence="1 4" id="KW-0479">Metal-binding</keyword>
<dbReference type="GO" id="GO:0008270">
    <property type="term" value="F:zinc ion binding"/>
    <property type="evidence" value="ECO:0007669"/>
    <property type="project" value="UniProtKB-KW"/>
</dbReference>
<evidence type="ECO:0000313" key="8">
    <source>
        <dbReference type="Proteomes" id="UP000053766"/>
    </source>
</evidence>
<evidence type="ECO:0000256" key="4">
    <source>
        <dbReference type="PROSITE-ProRule" id="PRU00723"/>
    </source>
</evidence>
<dbReference type="SMART" id="SM00356">
    <property type="entry name" value="ZnF_C3H1"/>
    <property type="match status" value="1"/>
</dbReference>
<dbReference type="OrthoDB" id="336321at2759"/>
<dbReference type="Proteomes" id="UP000053766">
    <property type="component" value="Unassembled WGS sequence"/>
</dbReference>
<keyword evidence="8" id="KW-1185">Reference proteome</keyword>
<evidence type="ECO:0000259" key="6">
    <source>
        <dbReference type="PROSITE" id="PS50103"/>
    </source>
</evidence>
<dbReference type="SUPFAM" id="SSF90229">
    <property type="entry name" value="CCCH zinc finger"/>
    <property type="match status" value="1"/>
</dbReference>
<feature type="zinc finger region" description="C3H1-type" evidence="4">
    <location>
        <begin position="240"/>
        <end position="267"/>
    </location>
</feature>
<evidence type="ECO:0000256" key="5">
    <source>
        <dbReference type="SAM" id="MobiDB-lite"/>
    </source>
</evidence>
<dbReference type="InterPro" id="IPR000571">
    <property type="entry name" value="Znf_CCCH"/>
</dbReference>
<keyword evidence="2 4" id="KW-0863">Zinc-finger</keyword>
<reference evidence="7 8" key="1">
    <citation type="submission" date="2013-11" db="EMBL/GenBank/DDBJ databases">
        <title>Draft genome of the bovine lungworm Dictyocaulus viviparus.</title>
        <authorList>
            <person name="Mitreva M."/>
        </authorList>
    </citation>
    <scope>NUCLEOTIDE SEQUENCE [LARGE SCALE GENOMIC DNA]</scope>
    <source>
        <strain evidence="7 8">HannoverDv2000</strain>
    </source>
</reference>
<reference evidence="8" key="2">
    <citation type="journal article" date="2016" name="Sci. Rep.">
        <title>Dictyocaulus viviparus genome, variome and transcriptome elucidate lungworm biology and support future intervention.</title>
        <authorList>
            <person name="McNulty S.N."/>
            <person name="Strube C."/>
            <person name="Rosa B.A."/>
            <person name="Martin J.C."/>
            <person name="Tyagi R."/>
            <person name="Choi Y.J."/>
            <person name="Wang Q."/>
            <person name="Hallsworth Pepin K."/>
            <person name="Zhang X."/>
            <person name="Ozersky P."/>
            <person name="Wilson R.K."/>
            <person name="Sternberg P.W."/>
            <person name="Gasser R.B."/>
            <person name="Mitreva M."/>
        </authorList>
    </citation>
    <scope>NUCLEOTIDE SEQUENCE [LARGE SCALE GENOMIC DNA]</scope>
    <source>
        <strain evidence="8">HannoverDv2000</strain>
    </source>
</reference>
<feature type="region of interest" description="Disordered" evidence="5">
    <location>
        <begin position="1"/>
        <end position="40"/>
    </location>
</feature>